<feature type="region of interest" description="Disordered" evidence="9">
    <location>
        <begin position="978"/>
        <end position="1005"/>
    </location>
</feature>
<dbReference type="InterPro" id="IPR014001">
    <property type="entry name" value="Helicase_ATP-bd"/>
</dbReference>
<protein>
    <recommendedName>
        <fullName evidence="7">DNA 3'-5' helicase</fullName>
        <ecNumber evidence="7">5.6.2.4</ecNumber>
    </recommendedName>
</protein>
<feature type="domain" description="Helicase ATP-binding" evidence="11">
    <location>
        <begin position="410"/>
        <end position="579"/>
    </location>
</feature>
<keyword evidence="8" id="KW-0479">Metal-binding</keyword>
<dbReference type="SMART" id="SM00487">
    <property type="entry name" value="DEXDc"/>
    <property type="match status" value="1"/>
</dbReference>
<dbReference type="PANTHER" id="PTHR13710:SF108">
    <property type="entry name" value="ATP-DEPENDENT DNA HELICASE Q4"/>
    <property type="match status" value="1"/>
</dbReference>
<accession>A0ABY8TR82</accession>
<evidence type="ECO:0000313" key="13">
    <source>
        <dbReference type="EMBL" id="WIA09963.1"/>
    </source>
</evidence>
<dbReference type="Pfam" id="PF00270">
    <property type="entry name" value="DEAD"/>
    <property type="match status" value="1"/>
</dbReference>
<keyword evidence="4" id="KW-0347">Helicase</keyword>
<dbReference type="NCBIfam" id="TIGR00614">
    <property type="entry name" value="recQ_fam"/>
    <property type="match status" value="1"/>
</dbReference>
<evidence type="ECO:0000259" key="10">
    <source>
        <dbReference type="PROSITE" id="PS50158"/>
    </source>
</evidence>
<evidence type="ECO:0000256" key="1">
    <source>
        <dbReference type="ARBA" id="ARBA00005446"/>
    </source>
</evidence>
<keyword evidence="8" id="KW-0862">Zinc</keyword>
<evidence type="ECO:0000256" key="9">
    <source>
        <dbReference type="SAM" id="MobiDB-lite"/>
    </source>
</evidence>
<dbReference type="Proteomes" id="UP001244341">
    <property type="component" value="Chromosome 2b"/>
</dbReference>
<evidence type="ECO:0000259" key="11">
    <source>
        <dbReference type="PROSITE" id="PS51192"/>
    </source>
</evidence>
<feature type="region of interest" description="Disordered" evidence="9">
    <location>
        <begin position="767"/>
        <end position="789"/>
    </location>
</feature>
<dbReference type="PROSITE" id="PS51192">
    <property type="entry name" value="HELICASE_ATP_BIND_1"/>
    <property type="match status" value="1"/>
</dbReference>
<dbReference type="InterPro" id="IPR001650">
    <property type="entry name" value="Helicase_C-like"/>
</dbReference>
<dbReference type="PROSITE" id="PS51194">
    <property type="entry name" value="HELICASE_CTER"/>
    <property type="match status" value="1"/>
</dbReference>
<dbReference type="SMART" id="SM00490">
    <property type="entry name" value="HELICc"/>
    <property type="match status" value="1"/>
</dbReference>
<proteinExistence type="inferred from homology"/>
<feature type="compositionally biased region" description="Low complexity" evidence="9">
    <location>
        <begin position="7"/>
        <end position="20"/>
    </location>
</feature>
<feature type="region of interest" description="Disordered" evidence="9">
    <location>
        <begin position="1"/>
        <end position="32"/>
    </location>
</feature>
<dbReference type="Pfam" id="PF00098">
    <property type="entry name" value="zf-CCHC"/>
    <property type="match status" value="1"/>
</dbReference>
<feature type="compositionally biased region" description="Basic residues" evidence="9">
    <location>
        <begin position="165"/>
        <end position="183"/>
    </location>
</feature>
<evidence type="ECO:0000259" key="12">
    <source>
        <dbReference type="PROSITE" id="PS51194"/>
    </source>
</evidence>
<dbReference type="InterPro" id="IPR036875">
    <property type="entry name" value="Znf_CCHC_sf"/>
</dbReference>
<dbReference type="SUPFAM" id="SSF52540">
    <property type="entry name" value="P-loop containing nucleoside triphosphate hydrolases"/>
    <property type="match status" value="1"/>
</dbReference>
<name>A0ABY8TR82_TETOB</name>
<evidence type="ECO:0000256" key="3">
    <source>
        <dbReference type="ARBA" id="ARBA00022801"/>
    </source>
</evidence>
<keyword evidence="8" id="KW-0863">Zinc-finger</keyword>
<dbReference type="Pfam" id="PF00271">
    <property type="entry name" value="Helicase_C"/>
    <property type="match status" value="1"/>
</dbReference>
<gene>
    <name evidence="13" type="ORF">OEZ85_010175</name>
</gene>
<feature type="domain" description="CCHC-type" evidence="10">
    <location>
        <begin position="248"/>
        <end position="263"/>
    </location>
</feature>
<dbReference type="Gene3D" id="3.40.50.300">
    <property type="entry name" value="P-loop containing nucleotide triphosphate hydrolases"/>
    <property type="match status" value="2"/>
</dbReference>
<evidence type="ECO:0000256" key="5">
    <source>
        <dbReference type="ARBA" id="ARBA00022840"/>
    </source>
</evidence>
<keyword evidence="2" id="KW-0547">Nucleotide-binding</keyword>
<dbReference type="PANTHER" id="PTHR13710">
    <property type="entry name" value="DNA HELICASE RECQ FAMILY MEMBER"/>
    <property type="match status" value="1"/>
</dbReference>
<evidence type="ECO:0000256" key="8">
    <source>
        <dbReference type="PROSITE-ProRule" id="PRU00047"/>
    </source>
</evidence>
<comment type="similarity">
    <text evidence="1">Belongs to the helicase family. RecQ subfamily.</text>
</comment>
<comment type="catalytic activity">
    <reaction evidence="6">
        <text>Couples ATP hydrolysis with the unwinding of duplex DNA by translocating in the 3'-5' direction.</text>
        <dbReference type="EC" id="5.6.2.4"/>
    </reaction>
</comment>
<evidence type="ECO:0000256" key="4">
    <source>
        <dbReference type="ARBA" id="ARBA00022806"/>
    </source>
</evidence>
<reference evidence="13 14" key="1">
    <citation type="submission" date="2023-05" db="EMBL/GenBank/DDBJ databases">
        <title>A 100% complete, gapless, phased diploid assembly of the Scenedesmus obliquus UTEX 3031 genome.</title>
        <authorList>
            <person name="Biondi T.C."/>
            <person name="Hanschen E.R."/>
            <person name="Kwon T."/>
            <person name="Eng W."/>
            <person name="Kruse C.P.S."/>
            <person name="Koehler S.I."/>
            <person name="Kunde Y."/>
            <person name="Gleasner C.D."/>
            <person name="You Mak K.T."/>
            <person name="Polle J."/>
            <person name="Hovde B.T."/>
            <person name="Starkenburg S.R."/>
        </authorList>
    </citation>
    <scope>NUCLEOTIDE SEQUENCE [LARGE SCALE GENOMIC DNA]</scope>
    <source>
        <strain evidence="13 14">DOE0152z</strain>
    </source>
</reference>
<dbReference type="InterPro" id="IPR004589">
    <property type="entry name" value="DNA_helicase_ATP-dep_RecQ"/>
</dbReference>
<dbReference type="EC" id="5.6.2.4" evidence="7"/>
<dbReference type="InterPro" id="IPR011545">
    <property type="entry name" value="DEAD/DEAH_box_helicase_dom"/>
</dbReference>
<feature type="compositionally biased region" description="Low complexity" evidence="9">
    <location>
        <begin position="994"/>
        <end position="1005"/>
    </location>
</feature>
<organism evidence="13 14">
    <name type="scientific">Tetradesmus obliquus</name>
    <name type="common">Green alga</name>
    <name type="synonym">Acutodesmus obliquus</name>
    <dbReference type="NCBI Taxonomy" id="3088"/>
    <lineage>
        <taxon>Eukaryota</taxon>
        <taxon>Viridiplantae</taxon>
        <taxon>Chlorophyta</taxon>
        <taxon>core chlorophytes</taxon>
        <taxon>Chlorophyceae</taxon>
        <taxon>CS clade</taxon>
        <taxon>Sphaeropleales</taxon>
        <taxon>Scenedesmaceae</taxon>
        <taxon>Tetradesmus</taxon>
    </lineage>
</organism>
<dbReference type="Gene3D" id="4.10.60.10">
    <property type="entry name" value="Zinc finger, CCHC-type"/>
    <property type="match status" value="1"/>
</dbReference>
<keyword evidence="14" id="KW-1185">Reference proteome</keyword>
<feature type="compositionally biased region" description="Low complexity" evidence="9">
    <location>
        <begin position="136"/>
        <end position="164"/>
    </location>
</feature>
<sequence length="1142" mass="120182">MDGEPRSPVAVVGSVGAPGAQPRNGSSSIGAVGQLSTPELLAKRLQRQQAEREALAGLCSRPNLARRLLQPLQQPQQQHAHAPHQGSAAGPGSSAVNKLSRAAKRPLAAPKPSAMEPEQPTGVSADELAKKRKRPAAAAAEGEADGEAAAAAKKSAKKAAGAAVKKPRTKKTAHRQNFKRHTHNGGYSFKFVSKSAVHAHSRRFRRVTKSGRLIMARRQAPHMAGQGAEFVDGFAGGASGGGTSGKGRCFKCGQAGHWAADCPLIAASIAAQEAEMAEWRTAQDEKEAGSVAPAAAGPTEATAAAAAAGEQGGVVLQGGLGGVWMPQQQPASYNGYREQQAAAAAAAGQAPAPQQPAWPLPLSEAELKALAGVAADAPWQPELLSEAQLQGVLRGVWGHEGFRGQQLPLVRSALAGRSMLGVLPTGLGKSLTYQLPALLLQGLVVVVSPLLALMRDQLQRLPQGLPGAMLQGSMSRQEVEQVLGCATAGQLRLLYVAPEKLSARPVMECLRGLSPLPLVCVDEAHCMAEWGQGFRPAYFRLGHLLCNVLRPRAVLALTATATPVTRACIRQLLDIPPEQQLIESPLRSNLRLGVSHVNGASKGGGIAAAVVQLLTTGELASAKSVVVYAGFKATADSLAAQLQRAAVPARPYHAGLTMQQREAVQGAFLSGGLRVVVATVAFGMGVDKQDLDAVLHTCLPHSLEEYVQQVGRAGRDGRVGRCMLFLDDADYVKLRALAHGGTARRCSIELFLAKVFGRELEYEAQQDASAAADGKKRRKQPNLDPSRHRALPVQAAAAELDVAEEVMEGCLSFLQADAVEPFITALPNTAATIDVRFHKTAPEQLAEQHPVVAAILKAKCRKYAGTYKVHMPALLAAADRPPGELLAELAGLAAAHEVGLDLGRQGALAWRLERQPADWQALVGDMAGRLEQVRHATVCRLDRCYTALAGAAVYSSQAAQERHMRAVINEYFMDEPPAAEEQQQQDGQVPCTSAAAADGGHDAPAAAGAAGASAAALAAELGSAAMVQCMQSGEMPWGGACPIQRPSRESLGRQMRAALRSVWARAQDLGRDKFTGLALARLLAGLASPAVPASTWKGSSEWGRLAAVDFRLMVEVGEAVVEEHWQQQAASQAQNAQLLRQR</sequence>
<evidence type="ECO:0000256" key="7">
    <source>
        <dbReference type="ARBA" id="ARBA00034808"/>
    </source>
</evidence>
<dbReference type="SUPFAM" id="SSF57756">
    <property type="entry name" value="Retrovirus zinc finger-like domains"/>
    <property type="match status" value="1"/>
</dbReference>
<keyword evidence="3" id="KW-0378">Hydrolase</keyword>
<feature type="domain" description="Helicase C-terminal" evidence="12">
    <location>
        <begin position="609"/>
        <end position="756"/>
    </location>
</feature>
<dbReference type="EMBL" id="CP126209">
    <property type="protein sequence ID" value="WIA09963.1"/>
    <property type="molecule type" value="Genomic_DNA"/>
</dbReference>
<dbReference type="InterPro" id="IPR001878">
    <property type="entry name" value="Znf_CCHC"/>
</dbReference>
<evidence type="ECO:0000313" key="14">
    <source>
        <dbReference type="Proteomes" id="UP001244341"/>
    </source>
</evidence>
<dbReference type="PROSITE" id="PS50158">
    <property type="entry name" value="ZF_CCHC"/>
    <property type="match status" value="1"/>
</dbReference>
<feature type="compositionally biased region" description="Polar residues" evidence="9">
    <location>
        <begin position="23"/>
        <end position="32"/>
    </location>
</feature>
<feature type="region of interest" description="Disordered" evidence="9">
    <location>
        <begin position="66"/>
        <end position="186"/>
    </location>
</feature>
<feature type="compositionally biased region" description="Low complexity" evidence="9">
    <location>
        <begin position="68"/>
        <end position="114"/>
    </location>
</feature>
<dbReference type="InterPro" id="IPR027417">
    <property type="entry name" value="P-loop_NTPase"/>
</dbReference>
<evidence type="ECO:0000256" key="6">
    <source>
        <dbReference type="ARBA" id="ARBA00034617"/>
    </source>
</evidence>
<keyword evidence="5" id="KW-0067">ATP-binding</keyword>
<evidence type="ECO:0000256" key="2">
    <source>
        <dbReference type="ARBA" id="ARBA00022741"/>
    </source>
</evidence>
<dbReference type="SMART" id="SM00343">
    <property type="entry name" value="ZnF_C2HC"/>
    <property type="match status" value="1"/>
</dbReference>